<dbReference type="Gene3D" id="3.20.20.240">
    <property type="entry name" value="Methylmalonyl-CoA mutase"/>
    <property type="match status" value="1"/>
</dbReference>
<dbReference type="Proteomes" id="UP000192746">
    <property type="component" value="Unassembled WGS sequence"/>
</dbReference>
<dbReference type="RefSeq" id="WP_084841683.1">
    <property type="nucleotide sequence ID" value="NZ_ARYN01000009.1"/>
</dbReference>
<sequence>MEQSLFQDFDEVSGKQWKQKIQFELDGVDYQNLVTHTLDGVDIRPFYHQDDQIEALQIDSCKDWSICDQIFVVSEEKSNYRALKLVEKGAESIWFIISSEETDLKKLFKNFDFQSTPIYLKFTFFSEDFLKGLRNFFQDKNAKVYLQIDIIGNLASSGNWFTNLESDHKILEEILQDSSNFESVISVDTMLYQNAGATIPQQLAYAIAHANEYLNYINKVDFLSSEVKKALKLQFLVAVGPNYFFEIAKIRALRWLFSSIAEAYGFNKEVFILAQPSKRNKTLYDYNVNLLRTTTESMSAILGGADAIFNLPYDAVYHKNNEFGNRIARNQLLIMKHEAHLNKVKNAAEGAYYIENLTEQFAEKALAIFKDIENGGGFLKQLKESIIQKKIRESAEKEQAKFDAGELILIGTNKYQNPADKMQDEIQLYPFLKKNPRKTLIEPILERRLSEKQEEQRLATEKTVNT</sequence>
<dbReference type="InterPro" id="IPR016176">
    <property type="entry name" value="Cbl-dep_enz_cat"/>
</dbReference>
<evidence type="ECO:0000313" key="3">
    <source>
        <dbReference type="Proteomes" id="UP000192746"/>
    </source>
</evidence>
<proteinExistence type="predicted"/>
<dbReference type="InterPro" id="IPR006099">
    <property type="entry name" value="MeMalonylCoA_mutase_a/b_cat"/>
</dbReference>
<keyword evidence="3" id="KW-1185">Reference proteome</keyword>
<protein>
    <submittedName>
        <fullName evidence="2">Methylmalonyl-CoA mutase small subunit</fullName>
    </submittedName>
</protein>
<dbReference type="STRING" id="1185767.IIF7_10673"/>
<dbReference type="GO" id="GO:0016866">
    <property type="term" value="F:intramolecular transferase activity"/>
    <property type="evidence" value="ECO:0007669"/>
    <property type="project" value="InterPro"/>
</dbReference>
<dbReference type="SUPFAM" id="SSF51703">
    <property type="entry name" value="Cobalamin (vitamin B12)-dependent enzymes"/>
    <property type="match status" value="1"/>
</dbReference>
<dbReference type="GO" id="GO:0031419">
    <property type="term" value="F:cobalamin binding"/>
    <property type="evidence" value="ECO:0007669"/>
    <property type="project" value="InterPro"/>
</dbReference>
<dbReference type="CDD" id="cd03677">
    <property type="entry name" value="MM_CoA_mutase_beta"/>
    <property type="match status" value="1"/>
</dbReference>
<comment type="caution">
    <text evidence="2">The sequence shown here is derived from an EMBL/GenBank/DDBJ whole genome shotgun (WGS) entry which is preliminary data.</text>
</comment>
<gene>
    <name evidence="2" type="ORF">IIF7_10673</name>
</gene>
<name>A0A1Y1T2M4_9FLAO</name>
<evidence type="ECO:0000259" key="1">
    <source>
        <dbReference type="Pfam" id="PF01642"/>
    </source>
</evidence>
<dbReference type="EMBL" id="ARYN01000009">
    <property type="protein sequence ID" value="ORL45279.1"/>
    <property type="molecule type" value="Genomic_DNA"/>
</dbReference>
<dbReference type="PANTHER" id="PTHR48101">
    <property type="entry name" value="METHYLMALONYL-COA MUTASE, MITOCHONDRIAL-RELATED"/>
    <property type="match status" value="1"/>
</dbReference>
<dbReference type="AlphaFoldDB" id="A0A1Y1T2M4"/>
<dbReference type="Pfam" id="PF01642">
    <property type="entry name" value="MM_CoA_mutase"/>
    <property type="match status" value="1"/>
</dbReference>
<organism evidence="2 3">
    <name type="scientific">Zunongwangia atlantica 22II14-10F7</name>
    <dbReference type="NCBI Taxonomy" id="1185767"/>
    <lineage>
        <taxon>Bacteria</taxon>
        <taxon>Pseudomonadati</taxon>
        <taxon>Bacteroidota</taxon>
        <taxon>Flavobacteriia</taxon>
        <taxon>Flavobacteriales</taxon>
        <taxon>Flavobacteriaceae</taxon>
        <taxon>Zunongwangia</taxon>
    </lineage>
</organism>
<reference evidence="2 3" key="1">
    <citation type="submission" date="2013-04" db="EMBL/GenBank/DDBJ databases">
        <title>Zunongwangia sp. 22II14-10F7 Genome Sequencing.</title>
        <authorList>
            <person name="Lai Q."/>
            <person name="Shao Z."/>
        </authorList>
    </citation>
    <scope>NUCLEOTIDE SEQUENCE [LARGE SCALE GENOMIC DNA]</scope>
    <source>
        <strain evidence="2 3">22II14-10F7</strain>
    </source>
</reference>
<dbReference type="PANTHER" id="PTHR48101:SF1">
    <property type="entry name" value="METHYLMALONYL-COA MUTASE, LARGE SUBUNIT"/>
    <property type="match status" value="1"/>
</dbReference>
<dbReference type="OrthoDB" id="9762378at2"/>
<accession>A0A1Y1T2M4</accession>
<evidence type="ECO:0000313" key="2">
    <source>
        <dbReference type="EMBL" id="ORL45279.1"/>
    </source>
</evidence>
<feature type="domain" description="Methylmalonyl-CoA mutase alpha/beta chain catalytic" evidence="1">
    <location>
        <begin position="143"/>
        <end position="429"/>
    </location>
</feature>